<dbReference type="InterPro" id="IPR020568">
    <property type="entry name" value="Ribosomal_Su5_D2-typ_SF"/>
</dbReference>
<accession>T1AQZ7</accession>
<reference evidence="1" key="1">
    <citation type="submission" date="2013-08" db="EMBL/GenBank/DDBJ databases">
        <authorList>
            <person name="Mendez C."/>
            <person name="Richter M."/>
            <person name="Ferrer M."/>
            <person name="Sanchez J."/>
        </authorList>
    </citation>
    <scope>NUCLEOTIDE SEQUENCE</scope>
</reference>
<reference evidence="1" key="2">
    <citation type="journal article" date="2014" name="ISME J.">
        <title>Microbial stratification in low pH oxic and suboxic macroscopic growths along an acid mine drainage.</title>
        <authorList>
            <person name="Mendez-Garcia C."/>
            <person name="Mesa V."/>
            <person name="Sprenger R.R."/>
            <person name="Richter M."/>
            <person name="Diez M.S."/>
            <person name="Solano J."/>
            <person name="Bargiela R."/>
            <person name="Golyshina O.V."/>
            <person name="Manteca A."/>
            <person name="Ramos J.L."/>
            <person name="Gallego J.R."/>
            <person name="Llorente I."/>
            <person name="Martins Dos Santos V.A."/>
            <person name="Jensen O.N."/>
            <person name="Pelaez A.I."/>
            <person name="Sanchez J."/>
            <person name="Ferrer M."/>
        </authorList>
    </citation>
    <scope>NUCLEOTIDE SEQUENCE</scope>
</reference>
<evidence type="ECO:0000313" key="1">
    <source>
        <dbReference type="EMBL" id="EQD58978.1"/>
    </source>
</evidence>
<dbReference type="AlphaFoldDB" id="T1AQZ7"/>
<dbReference type="SUPFAM" id="SSF54211">
    <property type="entry name" value="Ribosomal protein S5 domain 2-like"/>
    <property type="match status" value="1"/>
</dbReference>
<gene>
    <name evidence="1" type="ORF">B1A_10591</name>
</gene>
<comment type="caution">
    <text evidence="1">The sequence shown here is derived from an EMBL/GenBank/DDBJ whole genome shotgun (WGS) entry which is preliminary data.</text>
</comment>
<organism evidence="1">
    <name type="scientific">mine drainage metagenome</name>
    <dbReference type="NCBI Taxonomy" id="410659"/>
    <lineage>
        <taxon>unclassified sequences</taxon>
        <taxon>metagenomes</taxon>
        <taxon>ecological metagenomes</taxon>
    </lineage>
</organism>
<sequence length="161" mass="17117">ACALHVGRSVAGLCARTGLAPCHVTRGGSMIARARAPLRLGLAGGGSDVSPYCDQFGGQVMNVTIDRYAYAIVQPGDGQSTCFEALDVQHHAEHVWRRRTFTQRPIATGAWRVCARLPRLSRRQTALAARDHVFRCATGLGPGIVLDHGVALLQASSNTSA</sequence>
<feature type="non-terminal residue" evidence="1">
    <location>
        <position position="161"/>
    </location>
</feature>
<dbReference type="EMBL" id="AUZX01007549">
    <property type="protein sequence ID" value="EQD58978.1"/>
    <property type="molecule type" value="Genomic_DNA"/>
</dbReference>
<name>T1AQZ7_9ZZZZ</name>
<protein>
    <submittedName>
        <fullName evidence="1">Uncharacterized protein</fullName>
    </submittedName>
</protein>
<dbReference type="Gene3D" id="3.30.230.120">
    <property type="match status" value="1"/>
</dbReference>
<feature type="non-terminal residue" evidence="1">
    <location>
        <position position="1"/>
    </location>
</feature>
<proteinExistence type="predicted"/>